<protein>
    <submittedName>
        <fullName evidence="1">Uncharacterized protein</fullName>
    </submittedName>
</protein>
<proteinExistence type="predicted"/>
<gene>
    <name evidence="1" type="ORF">P3T76_013800</name>
</gene>
<accession>A0AAD9G2S4</accession>
<reference evidence="1" key="1">
    <citation type="submission" date="2023-08" db="EMBL/GenBank/DDBJ databases">
        <title>Reference Genome Resource for the Citrus Pathogen Phytophthora citrophthora.</title>
        <authorList>
            <person name="Moller H."/>
            <person name="Coetzee B."/>
            <person name="Rose L.J."/>
            <person name="Van Niekerk J.M."/>
        </authorList>
    </citation>
    <scope>NUCLEOTIDE SEQUENCE</scope>
    <source>
        <strain evidence="1">STE-U-9442</strain>
    </source>
</reference>
<dbReference type="Proteomes" id="UP001259832">
    <property type="component" value="Unassembled WGS sequence"/>
</dbReference>
<organism evidence="1 2">
    <name type="scientific">Phytophthora citrophthora</name>
    <dbReference type="NCBI Taxonomy" id="4793"/>
    <lineage>
        <taxon>Eukaryota</taxon>
        <taxon>Sar</taxon>
        <taxon>Stramenopiles</taxon>
        <taxon>Oomycota</taxon>
        <taxon>Peronosporomycetes</taxon>
        <taxon>Peronosporales</taxon>
        <taxon>Peronosporaceae</taxon>
        <taxon>Phytophthora</taxon>
    </lineage>
</organism>
<comment type="caution">
    <text evidence="1">The sequence shown here is derived from an EMBL/GenBank/DDBJ whole genome shotgun (WGS) entry which is preliminary data.</text>
</comment>
<name>A0AAD9G2S4_9STRA</name>
<dbReference type="AlphaFoldDB" id="A0AAD9G2S4"/>
<evidence type="ECO:0000313" key="2">
    <source>
        <dbReference type="Proteomes" id="UP001259832"/>
    </source>
</evidence>
<sequence length="64" mass="6881">MAMLVSAAVSEVAQMDDSGWTMLAALLELNCTTADPCVGCTLLKLYKLSELRARLTVHVVGKKL</sequence>
<dbReference type="EMBL" id="JASMQC010000037">
    <property type="protein sequence ID" value="KAK1930843.1"/>
    <property type="molecule type" value="Genomic_DNA"/>
</dbReference>
<keyword evidence="2" id="KW-1185">Reference proteome</keyword>
<evidence type="ECO:0000313" key="1">
    <source>
        <dbReference type="EMBL" id="KAK1930843.1"/>
    </source>
</evidence>